<dbReference type="Proteomes" id="UP000017142">
    <property type="component" value="Unassembled WGS sequence"/>
</dbReference>
<dbReference type="RefSeq" id="WP_022632816.1">
    <property type="nucleotide sequence ID" value="NZ_AMWE01000002.1"/>
</dbReference>
<evidence type="ECO:0000313" key="1">
    <source>
        <dbReference type="EMBL" id="ERO58185.1"/>
    </source>
</evidence>
<protein>
    <submittedName>
        <fullName evidence="1">Uncharacterized protein</fullName>
    </submittedName>
</protein>
<name>A0AAV3KC37_9GAMM</name>
<reference evidence="2" key="1">
    <citation type="journal article" date="2013" name="Diversity">
        <title>Genome Sequence of Dickeya solani, a New soft Rot Pathogen of Potato, Suggests its Emergence May Be Related to a Novel Combination of Non-Ribosomal Peptide/Polyketide Synthetase Clusters.</title>
        <authorList>
            <person name="Garlant L."/>
            <person name="Koskinen P."/>
            <person name="Rouhiainen L."/>
            <person name="Laine P."/>
            <person name="Paulin L."/>
            <person name="Auvinen P."/>
            <person name="Holm L."/>
            <person name="Pirhonen M."/>
        </authorList>
    </citation>
    <scope>NUCLEOTIDE SEQUENCE [LARGE SCALE GENOMIC DNA]</scope>
    <source>
        <strain evidence="2">D s0432-1</strain>
    </source>
</reference>
<dbReference type="AlphaFoldDB" id="A0AAV3KC37"/>
<comment type="caution">
    <text evidence="1">The sequence shown here is derived from an EMBL/GenBank/DDBJ whole genome shotgun (WGS) entry which is preliminary data.</text>
</comment>
<sequence length="88" mass="9654">MADVIDFLSDNNLIGLKTCVHSEWFCSIIPASDAFSRYTSATQNSLALASPIMLSRRSVSYMSVLAQQFRVTLGMVMQVLSSMAEEIG</sequence>
<dbReference type="EMBL" id="AMWE01000002">
    <property type="protein sequence ID" value="ERO58185.1"/>
    <property type="molecule type" value="Genomic_DNA"/>
</dbReference>
<organism evidence="1 2">
    <name type="scientific">Dickeya solani D s0432-1</name>
    <dbReference type="NCBI Taxonomy" id="1231725"/>
    <lineage>
        <taxon>Bacteria</taxon>
        <taxon>Pseudomonadati</taxon>
        <taxon>Pseudomonadota</taxon>
        <taxon>Gammaproteobacteria</taxon>
        <taxon>Enterobacterales</taxon>
        <taxon>Pectobacteriaceae</taxon>
        <taxon>Dickeya</taxon>
    </lineage>
</organism>
<dbReference type="GeneID" id="43521191"/>
<gene>
    <name evidence="1" type="ORF">A544_1360</name>
</gene>
<accession>A0AAV3KC37</accession>
<proteinExistence type="predicted"/>
<evidence type="ECO:0000313" key="2">
    <source>
        <dbReference type="Proteomes" id="UP000017142"/>
    </source>
</evidence>